<evidence type="ECO:0000313" key="1">
    <source>
        <dbReference type="EMBL" id="RNA21819.1"/>
    </source>
</evidence>
<sequence>MTYSKKRCNKTPSWLIFLSFALTPAIRDFTKFKSNSFNFDKKAFIQAFVDIDARIDELNAQKPKKDHNFRISNLNTVDRIIYCASSDSLLCKVRHKIGFCHLGSPDHLHDRASSRNVKRPRYLRIPGDPHYPRLFLRILKPEKIWNNFWFFEVFNQNVYIFFFIRQKPSSILTWLIDIKCAKLDIKIRRYRIFKTNKPHKS</sequence>
<accession>A0A3M7REF0</accession>
<gene>
    <name evidence="1" type="ORF">BpHYR1_040461</name>
</gene>
<keyword evidence="2" id="KW-1185">Reference proteome</keyword>
<dbReference type="Proteomes" id="UP000276133">
    <property type="component" value="Unassembled WGS sequence"/>
</dbReference>
<protein>
    <submittedName>
        <fullName evidence="1">Uncharacterized protein</fullName>
    </submittedName>
</protein>
<dbReference type="EMBL" id="REGN01003593">
    <property type="protein sequence ID" value="RNA21819.1"/>
    <property type="molecule type" value="Genomic_DNA"/>
</dbReference>
<comment type="caution">
    <text evidence="1">The sequence shown here is derived from an EMBL/GenBank/DDBJ whole genome shotgun (WGS) entry which is preliminary data.</text>
</comment>
<evidence type="ECO:0000313" key="2">
    <source>
        <dbReference type="Proteomes" id="UP000276133"/>
    </source>
</evidence>
<name>A0A3M7REF0_BRAPC</name>
<dbReference type="AlphaFoldDB" id="A0A3M7REF0"/>
<reference evidence="1 2" key="1">
    <citation type="journal article" date="2018" name="Sci. Rep.">
        <title>Genomic signatures of local adaptation to the degree of environmental predictability in rotifers.</title>
        <authorList>
            <person name="Franch-Gras L."/>
            <person name="Hahn C."/>
            <person name="Garcia-Roger E.M."/>
            <person name="Carmona M.J."/>
            <person name="Serra M."/>
            <person name="Gomez A."/>
        </authorList>
    </citation>
    <scope>NUCLEOTIDE SEQUENCE [LARGE SCALE GENOMIC DNA]</scope>
    <source>
        <strain evidence="1">HYR1</strain>
    </source>
</reference>
<proteinExistence type="predicted"/>
<organism evidence="1 2">
    <name type="scientific">Brachionus plicatilis</name>
    <name type="common">Marine rotifer</name>
    <name type="synonym">Brachionus muelleri</name>
    <dbReference type="NCBI Taxonomy" id="10195"/>
    <lineage>
        <taxon>Eukaryota</taxon>
        <taxon>Metazoa</taxon>
        <taxon>Spiralia</taxon>
        <taxon>Gnathifera</taxon>
        <taxon>Rotifera</taxon>
        <taxon>Eurotatoria</taxon>
        <taxon>Monogononta</taxon>
        <taxon>Pseudotrocha</taxon>
        <taxon>Ploima</taxon>
        <taxon>Brachionidae</taxon>
        <taxon>Brachionus</taxon>
    </lineage>
</organism>